<dbReference type="SUPFAM" id="SSF140453">
    <property type="entry name" value="EsxAB dimer-like"/>
    <property type="match status" value="1"/>
</dbReference>
<evidence type="ECO:0008006" key="3">
    <source>
        <dbReference type="Google" id="ProtNLM"/>
    </source>
</evidence>
<gene>
    <name evidence="1" type="ORF">CLV35_2903</name>
</gene>
<dbReference type="InParanoid" id="A0A420XN05"/>
<accession>A0A420XN05</accession>
<dbReference type="RefSeq" id="WP_121194164.1">
    <property type="nucleotide sequence ID" value="NZ_RBWV01000013.1"/>
</dbReference>
<sequence length="442" mass="45704">MAESWVGGDMSGIADMGTTLGRAPEKMKGVVSALSADVEGLVGHAGWKGEAAESFEKAWTADSLTAGVLSEVVANVSGILTTLASQLQKVENTLHEAAAVARDAGAPVGAEGVPGTLTFVGPPGSEPSEEDQKALSALRTYTSEYDDALQTAQGFRLVAEDGLQKVLEVVSDGGADPNPADWTTMGDYLKGLYVVPHEANSQAAKALPGKIQRLHDDMKRARADFKAARAAYQARGMNLPKSDPARVAHSRVANEIKDLRTSLASAEAHEGELPLSKALNYKLGDAAELARVGRLAELPDFLGFAKEIPVIDIAASAFVAQVQVNDDIDKGWSPAHAIGADYGSAAVGLLAGAGTVAAIAAAPVEVPVAAVTLVAGAAVIGVGDFAYQAFHEHWSEDIHKDGVVMGTLDGIGHTGARVGDDIAKMGKGVAHAGEHLWHSVFG</sequence>
<dbReference type="Gene3D" id="1.10.287.1060">
    <property type="entry name" value="ESAT-6-like"/>
    <property type="match status" value="1"/>
</dbReference>
<dbReference type="OrthoDB" id="4578148at2"/>
<reference evidence="1 2" key="1">
    <citation type="submission" date="2018-10" db="EMBL/GenBank/DDBJ databases">
        <title>Genomic Encyclopedia of Archaeal and Bacterial Type Strains, Phase II (KMG-II): from individual species to whole genera.</title>
        <authorList>
            <person name="Goeker M."/>
        </authorList>
    </citation>
    <scope>NUCLEOTIDE SEQUENCE [LARGE SCALE GENOMIC DNA]</scope>
    <source>
        <strain evidence="1 2">RP-AC37</strain>
    </source>
</reference>
<evidence type="ECO:0000313" key="2">
    <source>
        <dbReference type="Proteomes" id="UP000281955"/>
    </source>
</evidence>
<dbReference type="EMBL" id="RBWV01000013">
    <property type="protein sequence ID" value="RKS72655.1"/>
    <property type="molecule type" value="Genomic_DNA"/>
</dbReference>
<dbReference type="AlphaFoldDB" id="A0A420XN05"/>
<dbReference type="InterPro" id="IPR036689">
    <property type="entry name" value="ESAT-6-like_sf"/>
</dbReference>
<name>A0A420XN05_9ACTN</name>
<keyword evidence="2" id="KW-1185">Reference proteome</keyword>
<comment type="caution">
    <text evidence="1">The sequence shown here is derived from an EMBL/GenBank/DDBJ whole genome shotgun (WGS) entry which is preliminary data.</text>
</comment>
<evidence type="ECO:0000313" key="1">
    <source>
        <dbReference type="EMBL" id="RKS72655.1"/>
    </source>
</evidence>
<protein>
    <recommendedName>
        <fullName evidence="3">WXG100 family type VII secretion target</fullName>
    </recommendedName>
</protein>
<dbReference type="Proteomes" id="UP000281955">
    <property type="component" value="Unassembled WGS sequence"/>
</dbReference>
<organism evidence="1 2">
    <name type="scientific">Motilibacter peucedani</name>
    <dbReference type="NCBI Taxonomy" id="598650"/>
    <lineage>
        <taxon>Bacteria</taxon>
        <taxon>Bacillati</taxon>
        <taxon>Actinomycetota</taxon>
        <taxon>Actinomycetes</taxon>
        <taxon>Motilibacterales</taxon>
        <taxon>Motilibacteraceae</taxon>
        <taxon>Motilibacter</taxon>
    </lineage>
</organism>
<proteinExistence type="predicted"/>